<dbReference type="GO" id="GO:0035556">
    <property type="term" value="P:intracellular signal transduction"/>
    <property type="evidence" value="ECO:0007669"/>
    <property type="project" value="TreeGrafter"/>
</dbReference>
<dbReference type="PROSITE" id="PS00108">
    <property type="entry name" value="PROTEIN_KINASE_ST"/>
    <property type="match status" value="1"/>
</dbReference>
<evidence type="ECO:0000256" key="1">
    <source>
        <dbReference type="ARBA" id="ARBA00022741"/>
    </source>
</evidence>
<gene>
    <name evidence="6" type="ORF">DM01DRAFT_1331494</name>
</gene>
<proteinExistence type="predicted"/>
<dbReference type="GO" id="GO:0004674">
    <property type="term" value="F:protein serine/threonine kinase activity"/>
    <property type="evidence" value="ECO:0007669"/>
    <property type="project" value="TreeGrafter"/>
</dbReference>
<dbReference type="GO" id="GO:0005524">
    <property type="term" value="F:ATP binding"/>
    <property type="evidence" value="ECO:0007669"/>
    <property type="project" value="UniProtKB-UniRule"/>
</dbReference>
<evidence type="ECO:0000313" key="6">
    <source>
        <dbReference type="EMBL" id="ORX62038.1"/>
    </source>
</evidence>
<feature type="compositionally biased region" description="Polar residues" evidence="4">
    <location>
        <begin position="308"/>
        <end position="317"/>
    </location>
</feature>
<feature type="domain" description="Protein kinase" evidence="5">
    <location>
        <begin position="38"/>
        <end position="284"/>
    </location>
</feature>
<protein>
    <submittedName>
        <fullName evidence="6">Pkinase-domain-containing protein</fullName>
    </submittedName>
</protein>
<evidence type="ECO:0000259" key="5">
    <source>
        <dbReference type="PROSITE" id="PS50011"/>
    </source>
</evidence>
<dbReference type="FunFam" id="3.30.200.20:FF:000042">
    <property type="entry name" value="Aurora kinase A"/>
    <property type="match status" value="1"/>
</dbReference>
<dbReference type="PANTHER" id="PTHR24346">
    <property type="entry name" value="MAP/MICROTUBULE AFFINITY-REGULATING KINASE"/>
    <property type="match status" value="1"/>
</dbReference>
<feature type="compositionally biased region" description="Pro residues" evidence="4">
    <location>
        <begin position="789"/>
        <end position="799"/>
    </location>
</feature>
<feature type="region of interest" description="Disordered" evidence="4">
    <location>
        <begin position="559"/>
        <end position="600"/>
    </location>
</feature>
<dbReference type="Gene3D" id="1.10.510.10">
    <property type="entry name" value="Transferase(Phosphotransferase) domain 1"/>
    <property type="match status" value="1"/>
</dbReference>
<comment type="caution">
    <text evidence="6">The sequence shown here is derived from an EMBL/GenBank/DDBJ whole genome shotgun (WGS) entry which is preliminary data.</text>
</comment>
<reference evidence="6 7" key="1">
    <citation type="submission" date="2016-07" db="EMBL/GenBank/DDBJ databases">
        <title>Pervasive Adenine N6-methylation of Active Genes in Fungi.</title>
        <authorList>
            <consortium name="DOE Joint Genome Institute"/>
            <person name="Mondo S.J."/>
            <person name="Dannebaum R.O."/>
            <person name="Kuo R.C."/>
            <person name="Labutti K."/>
            <person name="Haridas S."/>
            <person name="Kuo A."/>
            <person name="Salamov A."/>
            <person name="Ahrendt S.R."/>
            <person name="Lipzen A."/>
            <person name="Sullivan W."/>
            <person name="Andreopoulos W.B."/>
            <person name="Clum A."/>
            <person name="Lindquist E."/>
            <person name="Daum C."/>
            <person name="Ramamoorthy G.K."/>
            <person name="Gryganskyi A."/>
            <person name="Culley D."/>
            <person name="Magnuson J.K."/>
            <person name="James T.Y."/>
            <person name="O'Malley M.A."/>
            <person name="Stajich J.E."/>
            <person name="Spatafora J.W."/>
            <person name="Visel A."/>
            <person name="Grigoriev I.V."/>
        </authorList>
    </citation>
    <scope>NUCLEOTIDE SEQUENCE [LARGE SCALE GENOMIC DNA]</scope>
    <source>
        <strain evidence="6 7">NRRL 3301</strain>
    </source>
</reference>
<dbReference type="AlphaFoldDB" id="A0A1X2GWP3"/>
<evidence type="ECO:0000256" key="2">
    <source>
        <dbReference type="ARBA" id="ARBA00022840"/>
    </source>
</evidence>
<dbReference type="GO" id="GO:0005737">
    <property type="term" value="C:cytoplasm"/>
    <property type="evidence" value="ECO:0007669"/>
    <property type="project" value="TreeGrafter"/>
</dbReference>
<dbReference type="FunFam" id="1.10.510.10:FF:000571">
    <property type="entry name" value="Maternal embryonic leucine zipper kinase"/>
    <property type="match status" value="1"/>
</dbReference>
<dbReference type="PANTHER" id="PTHR24346:SF110">
    <property type="entry name" value="NON-SPECIFIC SERINE_THREONINE PROTEIN KINASE"/>
    <property type="match status" value="1"/>
</dbReference>
<evidence type="ECO:0000256" key="4">
    <source>
        <dbReference type="SAM" id="MobiDB-lite"/>
    </source>
</evidence>
<dbReference type="SMART" id="SM00220">
    <property type="entry name" value="S_TKc"/>
    <property type="match status" value="1"/>
</dbReference>
<accession>A0A1X2GWP3</accession>
<evidence type="ECO:0000256" key="3">
    <source>
        <dbReference type="PROSITE-ProRule" id="PRU10141"/>
    </source>
</evidence>
<feature type="binding site" evidence="3">
    <location>
        <position position="68"/>
    </location>
    <ligand>
        <name>ATP</name>
        <dbReference type="ChEBI" id="CHEBI:30616"/>
    </ligand>
</feature>
<feature type="compositionally biased region" description="Low complexity" evidence="4">
    <location>
        <begin position="570"/>
        <end position="596"/>
    </location>
</feature>
<sequence length="922" mass="101218">MSYSQRSSIHNLKAKLAADYNDLLKELSSHDITSVGCYTIGETIGQGSFGKVKLGVHKLTGQQVAIKKINKQHASLIAREIHHHRQLDHPNIVRIYEIIATESAIHIFSEYCPNGELFDLLTSTGRFEEHQAQRWFFQLTDAIQTCHRQGIVHRDLKLENILLDANDNCKICDFGFARFADQKQLLETFCGSLAYSAPEVIMRQKYTGPETDIWSLGVILYTLLAGELPFDDDSEVVMQRKIVNIDYHMPTYFSLEVRDLLSAIFQHEPSKRLTLTQIMQHPWMQLNLAMPALTAPQEDELDDFDDNMSASTRNSSRSDLDSIFSHRYHDDDDDLVTEASSHDSMVLDSAFLAGNSLHRRSTPSSSTSTTSSTNSNMMESAARFSPQVRFSLGMLRAEDKARFNNRSSPRYSAPSSAHHRLSGNTLAASSYRSSLPLMASSSSRPSSLSSLDGSILSNQAANTAMNPTEQRLASALVAAGFDQYIVQSMRTNVCGTTNTLWNMLLEKQQMPPVASPLLAPKLAVAATSKLPAIDVGCQTSPPSPLPVKQLPSKINTQPLHLYSPADKSSPRSITSFSSSASSSSASSATTPTTGPADRPNGWLSSVKSWFNSTPPKERPLASYRDFDVQRPIDEQDPWLMAEPVHRSGSLKYRRHLMPFPTADVDEITTSKPTSAASPKQLQSSMTAMLTPTTPSQPSPPSSRSSLVDNLALLAPGKLTRSASLNNAAMPSLATSRGTDVSEKRYSVYRPLPPPPSSYTNDSRKSNNRQCYQHPCPSLPIATRTQPQQQPSPPPSPPNVSPTLASTINLSSSSPKPSSPASPMVSPASSRSSSPTPSFDTKAIPPTLPASPPTTNSLPLTHKPVLMEPLKPNRPSPIMAPPKTSNMNRRFEFAPRSRLSVYGMNERPMASKAIIEEEEEEEE</sequence>
<dbReference type="Proteomes" id="UP000242146">
    <property type="component" value="Unassembled WGS sequence"/>
</dbReference>
<feature type="compositionally biased region" description="Low complexity" evidence="4">
    <location>
        <begin position="810"/>
        <end position="837"/>
    </location>
</feature>
<feature type="compositionally biased region" description="Polar residues" evidence="4">
    <location>
        <begin position="800"/>
        <end position="809"/>
    </location>
</feature>
<dbReference type="PROSITE" id="PS00107">
    <property type="entry name" value="PROTEIN_KINASE_ATP"/>
    <property type="match status" value="1"/>
</dbReference>
<keyword evidence="2 3" id="KW-0067">ATP-binding</keyword>
<keyword evidence="6" id="KW-0808">Transferase</keyword>
<keyword evidence="7" id="KW-1185">Reference proteome</keyword>
<dbReference type="CDD" id="cd14003">
    <property type="entry name" value="STKc_AMPK-like"/>
    <property type="match status" value="1"/>
</dbReference>
<feature type="compositionally biased region" description="Polar residues" evidence="4">
    <location>
        <begin position="729"/>
        <end position="738"/>
    </location>
</feature>
<name>A0A1X2GWP3_9FUNG</name>
<feature type="region of interest" description="Disordered" evidence="4">
    <location>
        <begin position="357"/>
        <end position="379"/>
    </location>
</feature>
<feature type="region of interest" description="Disordered" evidence="4">
    <location>
        <begin position="299"/>
        <end position="318"/>
    </location>
</feature>
<dbReference type="InterPro" id="IPR011009">
    <property type="entry name" value="Kinase-like_dom_sf"/>
</dbReference>
<dbReference type="InterPro" id="IPR000719">
    <property type="entry name" value="Prot_kinase_dom"/>
</dbReference>
<feature type="region of interest" description="Disordered" evidence="4">
    <location>
        <begin position="729"/>
        <end position="889"/>
    </location>
</feature>
<dbReference type="SUPFAM" id="SSF56112">
    <property type="entry name" value="Protein kinase-like (PK-like)"/>
    <property type="match status" value="1"/>
</dbReference>
<keyword evidence="6" id="KW-0418">Kinase</keyword>
<dbReference type="EMBL" id="MCGT01000002">
    <property type="protein sequence ID" value="ORX62038.1"/>
    <property type="molecule type" value="Genomic_DNA"/>
</dbReference>
<evidence type="ECO:0000313" key="7">
    <source>
        <dbReference type="Proteomes" id="UP000242146"/>
    </source>
</evidence>
<keyword evidence="1 3" id="KW-0547">Nucleotide-binding</keyword>
<dbReference type="Pfam" id="PF00069">
    <property type="entry name" value="Pkinase"/>
    <property type="match status" value="1"/>
</dbReference>
<dbReference type="InterPro" id="IPR008271">
    <property type="entry name" value="Ser/Thr_kinase_AS"/>
</dbReference>
<dbReference type="OrthoDB" id="504170at2759"/>
<dbReference type="STRING" id="101127.A0A1X2GWP3"/>
<dbReference type="InterPro" id="IPR017441">
    <property type="entry name" value="Protein_kinase_ATP_BS"/>
</dbReference>
<feature type="compositionally biased region" description="Low complexity" evidence="4">
    <location>
        <begin position="362"/>
        <end position="376"/>
    </location>
</feature>
<organism evidence="6 7">
    <name type="scientific">Hesseltinella vesiculosa</name>
    <dbReference type="NCBI Taxonomy" id="101127"/>
    <lineage>
        <taxon>Eukaryota</taxon>
        <taxon>Fungi</taxon>
        <taxon>Fungi incertae sedis</taxon>
        <taxon>Mucoromycota</taxon>
        <taxon>Mucoromycotina</taxon>
        <taxon>Mucoromycetes</taxon>
        <taxon>Mucorales</taxon>
        <taxon>Cunninghamellaceae</taxon>
        <taxon>Hesseltinella</taxon>
    </lineage>
</organism>
<dbReference type="PROSITE" id="PS50011">
    <property type="entry name" value="PROTEIN_KINASE_DOM"/>
    <property type="match status" value="1"/>
</dbReference>